<dbReference type="OrthoDB" id="291047at2"/>
<dbReference type="Proteomes" id="UP000010798">
    <property type="component" value="Chromosome"/>
</dbReference>
<dbReference type="Pfam" id="PF04542">
    <property type="entry name" value="Sigma70_r2"/>
    <property type="match status" value="1"/>
</dbReference>
<dbReference type="CDD" id="cd06171">
    <property type="entry name" value="Sigma70_r4"/>
    <property type="match status" value="1"/>
</dbReference>
<dbReference type="InterPro" id="IPR013325">
    <property type="entry name" value="RNA_pol_sigma_r2"/>
</dbReference>
<dbReference type="RefSeq" id="WP_015250586.1">
    <property type="nucleotide sequence ID" value="NC_019892.1"/>
</dbReference>
<accession>L0DT29</accession>
<evidence type="ECO:0000256" key="5">
    <source>
        <dbReference type="SAM" id="MobiDB-lite"/>
    </source>
</evidence>
<dbReference type="SUPFAM" id="SSF88946">
    <property type="entry name" value="Sigma2 domain of RNA polymerase sigma factors"/>
    <property type="match status" value="1"/>
</dbReference>
<dbReference type="Pfam" id="PF08281">
    <property type="entry name" value="Sigma70_r4_2"/>
    <property type="match status" value="1"/>
</dbReference>
<evidence type="ECO:0000259" key="6">
    <source>
        <dbReference type="Pfam" id="PF04542"/>
    </source>
</evidence>
<evidence type="ECO:0000313" key="9">
    <source>
        <dbReference type="Proteomes" id="UP000010798"/>
    </source>
</evidence>
<keyword evidence="9" id="KW-1185">Reference proteome</keyword>
<dbReference type="InterPro" id="IPR014284">
    <property type="entry name" value="RNA_pol_sigma-70_dom"/>
</dbReference>
<comment type="similarity">
    <text evidence="1">Belongs to the sigma-70 factor family. ECF subfamily.</text>
</comment>
<dbReference type="InterPro" id="IPR007627">
    <property type="entry name" value="RNA_pol_sigma70_r2"/>
</dbReference>
<keyword evidence="4" id="KW-0804">Transcription</keyword>
<dbReference type="GO" id="GO:0003677">
    <property type="term" value="F:DNA binding"/>
    <property type="evidence" value="ECO:0007669"/>
    <property type="project" value="InterPro"/>
</dbReference>
<dbReference type="NCBIfam" id="TIGR03067">
    <property type="entry name" value="Planc_TIGR03067"/>
    <property type="match status" value="1"/>
</dbReference>
<dbReference type="InterPro" id="IPR013324">
    <property type="entry name" value="RNA_pol_sigma_r3/r4-like"/>
</dbReference>
<dbReference type="PANTHER" id="PTHR43133:SF51">
    <property type="entry name" value="RNA POLYMERASE SIGMA FACTOR"/>
    <property type="match status" value="1"/>
</dbReference>
<dbReference type="InterPro" id="IPR036388">
    <property type="entry name" value="WH-like_DNA-bd_sf"/>
</dbReference>
<keyword evidence="2" id="KW-0805">Transcription regulation</keyword>
<evidence type="ECO:0000256" key="1">
    <source>
        <dbReference type="ARBA" id="ARBA00010641"/>
    </source>
</evidence>
<dbReference type="GO" id="GO:0016987">
    <property type="term" value="F:sigma factor activity"/>
    <property type="evidence" value="ECO:0007669"/>
    <property type="project" value="UniProtKB-KW"/>
</dbReference>
<proteinExistence type="inferred from homology"/>
<dbReference type="GO" id="GO:0006352">
    <property type="term" value="P:DNA-templated transcription initiation"/>
    <property type="evidence" value="ECO:0007669"/>
    <property type="project" value="InterPro"/>
</dbReference>
<feature type="compositionally biased region" description="Low complexity" evidence="5">
    <location>
        <begin position="306"/>
        <end position="325"/>
    </location>
</feature>
<evidence type="ECO:0000259" key="7">
    <source>
        <dbReference type="Pfam" id="PF08281"/>
    </source>
</evidence>
<evidence type="ECO:0000256" key="2">
    <source>
        <dbReference type="ARBA" id="ARBA00023015"/>
    </source>
</evidence>
<dbReference type="EMBL" id="CP003364">
    <property type="protein sequence ID" value="AGA31521.1"/>
    <property type="molecule type" value="Genomic_DNA"/>
</dbReference>
<dbReference type="KEGG" id="saci:Sinac_7487"/>
<feature type="region of interest" description="Disordered" evidence="5">
    <location>
        <begin position="306"/>
        <end position="360"/>
    </location>
</feature>
<feature type="region of interest" description="Disordered" evidence="5">
    <location>
        <begin position="405"/>
        <end position="427"/>
    </location>
</feature>
<dbReference type="SUPFAM" id="SSF88659">
    <property type="entry name" value="Sigma3 and sigma4 domains of RNA polymerase sigma factors"/>
    <property type="match status" value="1"/>
</dbReference>
<feature type="compositionally biased region" description="Low complexity" evidence="5">
    <location>
        <begin position="347"/>
        <end position="360"/>
    </location>
</feature>
<protein>
    <submittedName>
        <fullName evidence="8">RNA polymerase sigma factor, sigma-70 family</fullName>
    </submittedName>
</protein>
<feature type="domain" description="RNA polymerase sigma factor 70 region 4 type 2" evidence="7">
    <location>
        <begin position="152"/>
        <end position="200"/>
    </location>
</feature>
<dbReference type="InterPro" id="IPR039425">
    <property type="entry name" value="RNA_pol_sigma-70-like"/>
</dbReference>
<dbReference type="HOGENOM" id="CLU_615227_0_0_0"/>
<evidence type="ECO:0000256" key="3">
    <source>
        <dbReference type="ARBA" id="ARBA00023082"/>
    </source>
</evidence>
<dbReference type="InterPro" id="IPR013249">
    <property type="entry name" value="RNA_pol_sigma70_r4_t2"/>
</dbReference>
<feature type="compositionally biased region" description="Basic and acidic residues" evidence="5">
    <location>
        <begin position="334"/>
        <end position="346"/>
    </location>
</feature>
<keyword evidence="3" id="KW-0731">Sigma factor</keyword>
<dbReference type="Gene3D" id="1.10.10.10">
    <property type="entry name" value="Winged helix-like DNA-binding domain superfamily/Winged helix DNA-binding domain"/>
    <property type="match status" value="1"/>
</dbReference>
<organism evidence="8 9">
    <name type="scientific">Singulisphaera acidiphila (strain ATCC BAA-1392 / DSM 18658 / VKM B-2454 / MOB10)</name>
    <dbReference type="NCBI Taxonomy" id="886293"/>
    <lineage>
        <taxon>Bacteria</taxon>
        <taxon>Pseudomonadati</taxon>
        <taxon>Planctomycetota</taxon>
        <taxon>Planctomycetia</taxon>
        <taxon>Isosphaerales</taxon>
        <taxon>Isosphaeraceae</taxon>
        <taxon>Singulisphaera</taxon>
    </lineage>
</organism>
<evidence type="ECO:0000256" key="4">
    <source>
        <dbReference type="ARBA" id="ARBA00023163"/>
    </source>
</evidence>
<name>L0DT29_SINAD</name>
<dbReference type="STRING" id="886293.Sinac_7487"/>
<dbReference type="AlphaFoldDB" id="L0DT29"/>
<dbReference type="InterPro" id="IPR017504">
    <property type="entry name" value="CHP03067_Planctomycetes"/>
</dbReference>
<sequence>MKKTSGKSALGRDFPPPLELGTAAELSDGHLLDRFVAQREEPVFEAIVLRHGPMVWGVCRRVLRDHHDAEDALQATFLILARKAASIQPREKLGNWLYGVAYLTAKKAMASRARRRALDGKAREAKAWENKVLDPPHPGADPGDPLDELLPKLDRELSRLPGKYRAPVVLCELEGKTHKEAAEQLGWPIGTVSGRLSRARGILAKKLSCPGAALPAGSLAALLARDVSAANVPAELVGSTAHAACLVSAGHATAASVISAEVATLSAEVLKTMFLSKIAMSSLLVGLVGLGGTGIYYGVQSASGDTAPKTQTAQAAPAVVAGPGTNWPVDDVPEETRKAEPAKDQRPSTPAVPAANPAADDTAKLQGTWNAVQIESNGKTLGKDAVGVRDMQFIIEGDQLTIPGVEAGSQGRAGSGGPARRKRFALDPAKTPKAIDLTSLDGREKGETAACIYKIEDGRLTIALAPAEHPEARPEDFKTAAGDGILVITLEHANIKKN</sequence>
<dbReference type="NCBIfam" id="TIGR02937">
    <property type="entry name" value="sigma70-ECF"/>
    <property type="match status" value="1"/>
</dbReference>
<evidence type="ECO:0000313" key="8">
    <source>
        <dbReference type="EMBL" id="AGA31521.1"/>
    </source>
</evidence>
<dbReference type="PANTHER" id="PTHR43133">
    <property type="entry name" value="RNA POLYMERASE ECF-TYPE SIGMA FACTO"/>
    <property type="match status" value="1"/>
</dbReference>
<gene>
    <name evidence="8" type="ordered locus">Sinac_7487</name>
</gene>
<feature type="domain" description="RNA polymerase sigma-70 region 2" evidence="6">
    <location>
        <begin position="48"/>
        <end position="114"/>
    </location>
</feature>
<reference evidence="8 9" key="1">
    <citation type="submission" date="2012-02" db="EMBL/GenBank/DDBJ databases">
        <title>Complete sequence of chromosome of Singulisphaera acidiphila DSM 18658.</title>
        <authorList>
            <consortium name="US DOE Joint Genome Institute (JGI-PGF)"/>
            <person name="Lucas S."/>
            <person name="Copeland A."/>
            <person name="Lapidus A."/>
            <person name="Glavina del Rio T."/>
            <person name="Dalin E."/>
            <person name="Tice H."/>
            <person name="Bruce D."/>
            <person name="Goodwin L."/>
            <person name="Pitluck S."/>
            <person name="Peters L."/>
            <person name="Ovchinnikova G."/>
            <person name="Chertkov O."/>
            <person name="Kyrpides N."/>
            <person name="Mavromatis K."/>
            <person name="Ivanova N."/>
            <person name="Brettin T."/>
            <person name="Detter J.C."/>
            <person name="Han C."/>
            <person name="Larimer F."/>
            <person name="Land M."/>
            <person name="Hauser L."/>
            <person name="Markowitz V."/>
            <person name="Cheng J.-F."/>
            <person name="Hugenholtz P."/>
            <person name="Woyke T."/>
            <person name="Wu D."/>
            <person name="Tindall B."/>
            <person name="Pomrenke H."/>
            <person name="Brambilla E."/>
            <person name="Klenk H.-P."/>
            <person name="Eisen J.A."/>
        </authorList>
    </citation>
    <scope>NUCLEOTIDE SEQUENCE [LARGE SCALE GENOMIC DNA]</scope>
    <source>
        <strain evidence="9">ATCC BAA-1392 / DSM 18658 / VKM B-2454 / MOB10</strain>
    </source>
</reference>
<dbReference type="eggNOG" id="COG1595">
    <property type="taxonomic scope" value="Bacteria"/>
</dbReference>
<dbReference type="Gene3D" id="1.10.1740.10">
    <property type="match status" value="1"/>
</dbReference>